<dbReference type="PROSITE" id="PS01186">
    <property type="entry name" value="EGF_2"/>
    <property type="match status" value="1"/>
</dbReference>
<accession>A0AAF3F0P9</accession>
<dbReference type="InterPro" id="IPR012334">
    <property type="entry name" value="Pectin_lyas_fold"/>
</dbReference>
<evidence type="ECO:0000259" key="1">
    <source>
        <dbReference type="PROSITE" id="PS00022"/>
    </source>
</evidence>
<evidence type="ECO:0000313" key="4">
    <source>
        <dbReference type="WBParaSite" id="MBELARI_LOCUS20078"/>
    </source>
</evidence>
<feature type="domain" description="EGF-like" evidence="1 2">
    <location>
        <begin position="662"/>
        <end position="673"/>
    </location>
</feature>
<proteinExistence type="predicted"/>
<dbReference type="InterPro" id="IPR039448">
    <property type="entry name" value="Beta_helix"/>
</dbReference>
<dbReference type="SMART" id="SM00710">
    <property type="entry name" value="PbH1"/>
    <property type="match status" value="7"/>
</dbReference>
<name>A0AAF3F0P9_9BILA</name>
<dbReference type="WBParaSite" id="MBELARI_LOCUS20078">
    <property type="protein sequence ID" value="MBELARI_LOCUS20078"/>
    <property type="gene ID" value="MBELARI_LOCUS20078"/>
</dbReference>
<dbReference type="Proteomes" id="UP000887575">
    <property type="component" value="Unassembled WGS sequence"/>
</dbReference>
<dbReference type="InterPro" id="IPR000742">
    <property type="entry name" value="EGF"/>
</dbReference>
<dbReference type="SUPFAM" id="SSF51126">
    <property type="entry name" value="Pectin lyase-like"/>
    <property type="match status" value="2"/>
</dbReference>
<dbReference type="Pfam" id="PF13229">
    <property type="entry name" value="Beta_helix"/>
    <property type="match status" value="1"/>
</dbReference>
<dbReference type="PROSITE" id="PS00022">
    <property type="entry name" value="EGF_1"/>
    <property type="match status" value="1"/>
</dbReference>
<keyword evidence="3" id="KW-1185">Reference proteome</keyword>
<dbReference type="InterPro" id="IPR006626">
    <property type="entry name" value="PbH1"/>
</dbReference>
<sequence length="802" mass="87270">MKATKSVYIANSLIGANGMHGIRVEKGETNEKRELNLFGVNITGHFLNPAVQLDECSWMEIYLNHCHIYDNHDGALIVDGRSDTCEINVFNGNFTRNRGPTLHMSSLNRGTVHLESNSFTNNHMNARADREALINLELGTGAGIVVTDNQFVKNTMESVVKLAQRDRTPPTVVIAKNTFYNNLAFNVIYADVQNANISYNLLYNQQPLLRVCAIDAGASEAALYLPFANYSGPLFIGETQPTPPFTHLYNTFVNNGRPYLITQDLVIPEGKVVIIEPGTTLKFSSGAKMVVKGKLYANGSLSRPIRLLANDETNPWGGVVLSENSTATLSDVLISNAIDGIHVETPNMQMERITIENTRKNGIVIGESGGSDLDFGHSTIRRVSQNAVLVEERNESLAIRNLRIEDSSATGFTYEKPKKNLTLENVQLSNLSPPENGYSIKLFDDPAKKLERFELRNVSVMNQKFGSGGIFYEGSAGVVDVFGGNFQANSVPALGFKFKCHEIPSNLHVIGANFVENTDAPLRIELGECASAQGNPISEILLYANKFNGNTASKSTLSLENQSGKRIVSNELRDPKTPREVLYSGEKKLDLTNNFWGTQLVQEIKPKIGCIGKCQDLSKVDIIPPRGSLIDITPIDISTIGRESSACAGGCGGHGTCTLSGCLCNGGYSGKDCQEILPPVCMIACAHGRQGIALATRVGTGSAAGRRFARRVARLTGFAQVPSNVNVLSIIGAQLAMNAQRRTVSAVIRRVNTGNAIQLQKLASVTMDGKGSAVVIARQICANRSHQLPIFFHKRSMLRKRI</sequence>
<evidence type="ECO:0000313" key="3">
    <source>
        <dbReference type="Proteomes" id="UP000887575"/>
    </source>
</evidence>
<dbReference type="AlphaFoldDB" id="A0AAF3F0P9"/>
<protein>
    <recommendedName>
        <fullName evidence="1 2">EGF-like domain-containing protein</fullName>
    </recommendedName>
</protein>
<reference evidence="4" key="1">
    <citation type="submission" date="2024-02" db="UniProtKB">
        <authorList>
            <consortium name="WormBaseParasite"/>
        </authorList>
    </citation>
    <scope>IDENTIFICATION</scope>
</reference>
<dbReference type="Gene3D" id="2.160.20.10">
    <property type="entry name" value="Single-stranded right-handed beta-helix, Pectin lyase-like"/>
    <property type="match status" value="1"/>
</dbReference>
<organism evidence="3 4">
    <name type="scientific">Mesorhabditis belari</name>
    <dbReference type="NCBI Taxonomy" id="2138241"/>
    <lineage>
        <taxon>Eukaryota</taxon>
        <taxon>Metazoa</taxon>
        <taxon>Ecdysozoa</taxon>
        <taxon>Nematoda</taxon>
        <taxon>Chromadorea</taxon>
        <taxon>Rhabditida</taxon>
        <taxon>Rhabditina</taxon>
        <taxon>Rhabditomorpha</taxon>
        <taxon>Rhabditoidea</taxon>
        <taxon>Rhabditidae</taxon>
        <taxon>Mesorhabditinae</taxon>
        <taxon>Mesorhabditis</taxon>
    </lineage>
</organism>
<evidence type="ECO:0000259" key="2">
    <source>
        <dbReference type="PROSITE" id="PS01186"/>
    </source>
</evidence>
<dbReference type="InterPro" id="IPR011050">
    <property type="entry name" value="Pectin_lyase_fold/virulence"/>
</dbReference>